<dbReference type="AlphaFoldDB" id="A0A834TK58"/>
<comment type="caution">
    <text evidence="1">The sequence shown here is derived from an EMBL/GenBank/DDBJ whole genome shotgun (WGS) entry which is preliminary data.</text>
</comment>
<dbReference type="EMBL" id="JAAIUW010000007">
    <property type="protein sequence ID" value="KAF7823678.1"/>
    <property type="molecule type" value="Genomic_DNA"/>
</dbReference>
<gene>
    <name evidence="1" type="ORF">G2W53_021822</name>
</gene>
<evidence type="ECO:0000313" key="1">
    <source>
        <dbReference type="EMBL" id="KAF7823678.1"/>
    </source>
</evidence>
<proteinExistence type="predicted"/>
<dbReference type="Proteomes" id="UP000634136">
    <property type="component" value="Unassembled WGS sequence"/>
</dbReference>
<organism evidence="1 2">
    <name type="scientific">Senna tora</name>
    <dbReference type="NCBI Taxonomy" id="362788"/>
    <lineage>
        <taxon>Eukaryota</taxon>
        <taxon>Viridiplantae</taxon>
        <taxon>Streptophyta</taxon>
        <taxon>Embryophyta</taxon>
        <taxon>Tracheophyta</taxon>
        <taxon>Spermatophyta</taxon>
        <taxon>Magnoliopsida</taxon>
        <taxon>eudicotyledons</taxon>
        <taxon>Gunneridae</taxon>
        <taxon>Pentapetalae</taxon>
        <taxon>rosids</taxon>
        <taxon>fabids</taxon>
        <taxon>Fabales</taxon>
        <taxon>Fabaceae</taxon>
        <taxon>Caesalpinioideae</taxon>
        <taxon>Cassia clade</taxon>
        <taxon>Senna</taxon>
    </lineage>
</organism>
<evidence type="ECO:0000313" key="2">
    <source>
        <dbReference type="Proteomes" id="UP000634136"/>
    </source>
</evidence>
<protein>
    <submittedName>
        <fullName evidence="1">Uncharacterized protein</fullName>
    </submittedName>
</protein>
<accession>A0A834TK58</accession>
<name>A0A834TK58_9FABA</name>
<keyword evidence="2" id="KW-1185">Reference proteome</keyword>
<reference evidence="1" key="1">
    <citation type="submission" date="2020-09" db="EMBL/GenBank/DDBJ databases">
        <title>Genome-Enabled Discovery of Anthraquinone Biosynthesis in Senna tora.</title>
        <authorList>
            <person name="Kang S.-H."/>
            <person name="Pandey R.P."/>
            <person name="Lee C.-M."/>
            <person name="Sim J.-S."/>
            <person name="Jeong J.-T."/>
            <person name="Choi B.-S."/>
            <person name="Jung M."/>
            <person name="Ginzburg D."/>
            <person name="Zhao K."/>
            <person name="Won S.Y."/>
            <person name="Oh T.-J."/>
            <person name="Yu Y."/>
            <person name="Kim N.-H."/>
            <person name="Lee O.R."/>
            <person name="Lee T.-H."/>
            <person name="Bashyal P."/>
            <person name="Kim T.-S."/>
            <person name="Lee W.-H."/>
            <person name="Kawkins C."/>
            <person name="Kim C.-K."/>
            <person name="Kim J.S."/>
            <person name="Ahn B.O."/>
            <person name="Rhee S.Y."/>
            <person name="Sohng J.K."/>
        </authorList>
    </citation>
    <scope>NUCLEOTIDE SEQUENCE</scope>
    <source>
        <tissue evidence="1">Leaf</tissue>
    </source>
</reference>
<sequence>MQALLELERQTQYYSKFQRNKVINHGQVNCEPTKVKLNLKCVDHVALYFPLNLSTSMTRYRTSAVRTHSPRGPLYTD</sequence>